<name>A0ACB5TPU1_AMBMO</name>
<organism evidence="1 2">
    <name type="scientific">Ambrosiozyma monospora</name>
    <name type="common">Yeast</name>
    <name type="synonym">Endomycopsis monosporus</name>
    <dbReference type="NCBI Taxonomy" id="43982"/>
    <lineage>
        <taxon>Eukaryota</taxon>
        <taxon>Fungi</taxon>
        <taxon>Dikarya</taxon>
        <taxon>Ascomycota</taxon>
        <taxon>Saccharomycotina</taxon>
        <taxon>Pichiomycetes</taxon>
        <taxon>Pichiales</taxon>
        <taxon>Pichiaceae</taxon>
        <taxon>Ambrosiozyma</taxon>
    </lineage>
</organism>
<reference evidence="1" key="1">
    <citation type="submission" date="2023-04" db="EMBL/GenBank/DDBJ databases">
        <title>Ambrosiozyma monospora NBRC 10751.</title>
        <authorList>
            <person name="Ichikawa N."/>
            <person name="Sato H."/>
            <person name="Tonouchi N."/>
        </authorList>
    </citation>
    <scope>NUCLEOTIDE SEQUENCE</scope>
    <source>
        <strain evidence="1">NBRC 10751</strain>
    </source>
</reference>
<keyword evidence="2" id="KW-1185">Reference proteome</keyword>
<evidence type="ECO:0000313" key="1">
    <source>
        <dbReference type="EMBL" id="GME92660.1"/>
    </source>
</evidence>
<dbReference type="EMBL" id="BSXS01008487">
    <property type="protein sequence ID" value="GME92660.1"/>
    <property type="molecule type" value="Genomic_DNA"/>
</dbReference>
<accession>A0ACB5TPU1</accession>
<sequence length="293" mass="32440">MEEQLIPPETLTSFHNFITSPNCKTILALVGAGLSSASGLPTFRGSGGYWRHYNSIDLATPDAFERDPGLVWQFYSYRRHMALMAQPNAGHQTLAQLSHNDKINFLTITQNVDGLSQRANHDSRKLIELHGSLFCLKCTNFTCSYSDPANFKDPLTDSLDASSLVHDKGNTEDLPFLSDDKLPHCPACETGLLRPGVVWFGESLPWVSVDKTDEFIMRNHVDLILVVGTSGVAWPAASYVDIVKNQGGKVAVFNIERDDTDTESWQFIGDCSKILPVALDPLIDQVNVRSEVQ</sequence>
<evidence type="ECO:0000313" key="2">
    <source>
        <dbReference type="Proteomes" id="UP001165064"/>
    </source>
</evidence>
<comment type="caution">
    <text evidence="1">The sequence shown here is derived from an EMBL/GenBank/DDBJ whole genome shotgun (WGS) entry which is preliminary data.</text>
</comment>
<gene>
    <name evidence="1" type="ORF">Amon02_000912800</name>
</gene>
<proteinExistence type="predicted"/>
<dbReference type="Proteomes" id="UP001165064">
    <property type="component" value="Unassembled WGS sequence"/>
</dbReference>
<protein>
    <submittedName>
        <fullName evidence="1">Unnamed protein product</fullName>
    </submittedName>
</protein>